<dbReference type="RefSeq" id="WP_187749046.1">
    <property type="nucleotide sequence ID" value="NZ_CP060828.1"/>
</dbReference>
<dbReference type="Proteomes" id="UP000516052">
    <property type="component" value="Chromosome"/>
</dbReference>
<evidence type="ECO:0000313" key="2">
    <source>
        <dbReference type="Proteomes" id="UP000516052"/>
    </source>
</evidence>
<dbReference type="Gene3D" id="1.10.10.10">
    <property type="entry name" value="Winged helix-like DNA-binding domain superfamily/Winged helix DNA-binding domain"/>
    <property type="match status" value="1"/>
</dbReference>
<name>A0A7H0IH23_9ACTN</name>
<keyword evidence="2" id="KW-1185">Reference proteome</keyword>
<dbReference type="KEGG" id="sroi:IAG44_23520"/>
<gene>
    <name evidence="1" type="ORF">IAG44_23520</name>
</gene>
<dbReference type="GO" id="GO:0006355">
    <property type="term" value="P:regulation of DNA-templated transcription"/>
    <property type="evidence" value="ECO:0007669"/>
    <property type="project" value="InterPro"/>
</dbReference>
<organism evidence="1 2">
    <name type="scientific">Streptomyces roseirectus</name>
    <dbReference type="NCBI Taxonomy" id="2768066"/>
    <lineage>
        <taxon>Bacteria</taxon>
        <taxon>Bacillati</taxon>
        <taxon>Actinomycetota</taxon>
        <taxon>Actinomycetes</taxon>
        <taxon>Kitasatosporales</taxon>
        <taxon>Streptomycetaceae</taxon>
        <taxon>Streptomyces</taxon>
    </lineage>
</organism>
<evidence type="ECO:0000313" key="1">
    <source>
        <dbReference type="EMBL" id="QNP72089.1"/>
    </source>
</evidence>
<dbReference type="InterPro" id="IPR016032">
    <property type="entry name" value="Sig_transdc_resp-reg_C-effctor"/>
</dbReference>
<proteinExistence type="predicted"/>
<dbReference type="SUPFAM" id="SSF46894">
    <property type="entry name" value="C-terminal effector domain of the bipartite response regulators"/>
    <property type="match status" value="1"/>
</dbReference>
<sequence>MSAVTDSYPFAVPVGVEIPERLTGRECEVLRGLAKGESNRVLARRFEASLAAPHHREALAVADNG</sequence>
<protein>
    <submittedName>
        <fullName evidence="1">Uncharacterized protein</fullName>
    </submittedName>
</protein>
<dbReference type="EMBL" id="CP060828">
    <property type="protein sequence ID" value="QNP72089.1"/>
    <property type="molecule type" value="Genomic_DNA"/>
</dbReference>
<dbReference type="GO" id="GO:0003677">
    <property type="term" value="F:DNA binding"/>
    <property type="evidence" value="ECO:0007669"/>
    <property type="project" value="InterPro"/>
</dbReference>
<reference evidence="1 2" key="1">
    <citation type="submission" date="2020-08" db="EMBL/GenBank/DDBJ databases">
        <title>A novel species.</title>
        <authorList>
            <person name="Gao J."/>
        </authorList>
    </citation>
    <scope>NUCLEOTIDE SEQUENCE [LARGE SCALE GENOMIC DNA]</scope>
    <source>
        <strain evidence="1 2">CRXT-G-22</strain>
    </source>
</reference>
<dbReference type="InterPro" id="IPR036388">
    <property type="entry name" value="WH-like_DNA-bd_sf"/>
</dbReference>
<accession>A0A7H0IH23</accession>
<dbReference type="AlphaFoldDB" id="A0A7H0IH23"/>